<organism evidence="3">
    <name type="scientific">Rhizobium leguminosarum bv. viciae</name>
    <dbReference type="NCBI Taxonomy" id="387"/>
    <lineage>
        <taxon>Bacteria</taxon>
        <taxon>Pseudomonadati</taxon>
        <taxon>Pseudomonadota</taxon>
        <taxon>Alphaproteobacteria</taxon>
        <taxon>Hyphomicrobiales</taxon>
        <taxon>Rhizobiaceae</taxon>
        <taxon>Rhizobium/Agrobacterium group</taxon>
        <taxon>Rhizobium</taxon>
    </lineage>
</organism>
<proteinExistence type="predicted"/>
<dbReference type="InterPro" id="IPR014729">
    <property type="entry name" value="Rossmann-like_a/b/a_fold"/>
</dbReference>
<name>A0A0U3J754_RHILV</name>
<evidence type="ECO:0000259" key="2">
    <source>
        <dbReference type="Pfam" id="PF13537"/>
    </source>
</evidence>
<accession>A0A0U3J754</accession>
<dbReference type="SUPFAM" id="SSF56235">
    <property type="entry name" value="N-terminal nucleophile aminohydrolases (Ntn hydrolases)"/>
    <property type="match status" value="1"/>
</dbReference>
<dbReference type="InterPro" id="IPR001962">
    <property type="entry name" value="Asn_synthase"/>
</dbReference>
<evidence type="ECO:0000313" key="3">
    <source>
        <dbReference type="EMBL" id="ALU64554.1"/>
    </source>
</evidence>
<dbReference type="GO" id="GO:0006529">
    <property type="term" value="P:asparagine biosynthetic process"/>
    <property type="evidence" value="ECO:0007669"/>
    <property type="project" value="InterPro"/>
</dbReference>
<sequence length="453" mass="48855">MTAFRGILGSNVTDDALCLFDGGAAPKAFSICGGVFGLGTAEKATLITRHDYIVAICGCPSFDVEGLAQPLSADQVAPSILRGGADLVSRLSGCFSLAHWSMRDACLTLYRDPSGTYPLSYQQRDGRLIFASDNGGAAADWLPVPPGEVLVFDKCAALLSREQTDKCKPTNISVVDGRTAQLIQSMRLGEWSAVVLDDRKLSKDLAFRLRCFATDVPLHSFSAGLGRDDPSVLVARDAASRVGTVHHEIIVHPSALKELLPAVVKILGKPGGNIRTCLHYALWREAAEYAQTLFVAHTARTLCNGAVVASGDQTDEPTTQKMLAKTLGLELHFLSIGREMLPPTIGGPNSPQVGDRNISARSVVETSTGKNGLRQYRKTLADALSELADTYLAGPTLLRRAIDKHVIDDLKRSDGEPYDEKRFRNLWEAVTAEVWARQCAAVRSRGRPAGTLQ</sequence>
<dbReference type="AlphaFoldDB" id="A0A0U3J754"/>
<dbReference type="InterPro" id="IPR017932">
    <property type="entry name" value="GATase_2_dom"/>
</dbReference>
<dbReference type="InterPro" id="IPR029055">
    <property type="entry name" value="Ntn_hydrolases_N"/>
</dbReference>
<dbReference type="SUPFAM" id="SSF52402">
    <property type="entry name" value="Adenine nucleotide alpha hydrolases-like"/>
    <property type="match status" value="1"/>
</dbReference>
<feature type="domain" description="Glutamine amidotransferase type-2" evidence="2">
    <location>
        <begin position="82"/>
        <end position="133"/>
    </location>
</feature>
<dbReference type="GO" id="GO:0004066">
    <property type="term" value="F:asparagine synthase (glutamine-hydrolyzing) activity"/>
    <property type="evidence" value="ECO:0007669"/>
    <property type="project" value="InterPro"/>
</dbReference>
<reference evidence="3" key="1">
    <citation type="submission" date="2015-10" db="EMBL/GenBank/DDBJ databases">
        <title>Comparative analysis of sym-gene organization in Rhizobium leguminosarum bv. viciae strains, isolated from different host plants and demonstrating clear differences in symbiotic specificity.</title>
        <authorList>
            <person name="Chirak E.R."/>
            <person name="Kimeklis A.K."/>
            <person name="Andronov E.E."/>
        </authorList>
    </citation>
    <scope>NUCLEOTIDE SEQUENCE</scope>
    <source>
        <strain evidence="3">Vaf12</strain>
    </source>
</reference>
<evidence type="ECO:0000259" key="1">
    <source>
        <dbReference type="Pfam" id="PF00733"/>
    </source>
</evidence>
<dbReference type="Pfam" id="PF00733">
    <property type="entry name" value="Asn_synthase"/>
    <property type="match status" value="1"/>
</dbReference>
<feature type="domain" description="Asparagine synthetase" evidence="1">
    <location>
        <begin position="216"/>
        <end position="288"/>
    </location>
</feature>
<protein>
    <submittedName>
        <fullName evidence="3">Asparagine synthase (Glutamine-hydrolyzing)</fullName>
    </submittedName>
</protein>
<dbReference type="Pfam" id="PF13537">
    <property type="entry name" value="GATase_7"/>
    <property type="match status" value="1"/>
</dbReference>
<dbReference type="EMBL" id="KT944070">
    <property type="protein sequence ID" value="ALU64554.1"/>
    <property type="molecule type" value="Genomic_DNA"/>
</dbReference>
<dbReference type="Gene3D" id="3.40.50.620">
    <property type="entry name" value="HUPs"/>
    <property type="match status" value="1"/>
</dbReference>
<dbReference type="Gene3D" id="3.60.20.10">
    <property type="entry name" value="Glutamine Phosphoribosylpyrophosphate, subunit 1, domain 1"/>
    <property type="match status" value="1"/>
</dbReference>